<dbReference type="Pfam" id="PF00327">
    <property type="entry name" value="Ribosomal_L30"/>
    <property type="match status" value="1"/>
</dbReference>
<keyword evidence="4" id="KW-0175">Coiled coil</keyword>
<evidence type="ECO:0000259" key="6">
    <source>
        <dbReference type="Pfam" id="PF08079"/>
    </source>
</evidence>
<organism evidence="7 8">
    <name type="scientific">Tieghemiomyces parasiticus</name>
    <dbReference type="NCBI Taxonomy" id="78921"/>
    <lineage>
        <taxon>Eukaryota</taxon>
        <taxon>Fungi</taxon>
        <taxon>Fungi incertae sedis</taxon>
        <taxon>Zoopagomycota</taxon>
        <taxon>Kickxellomycotina</taxon>
        <taxon>Dimargaritomycetes</taxon>
        <taxon>Dimargaritales</taxon>
        <taxon>Dimargaritaceae</taxon>
        <taxon>Tieghemiomyces</taxon>
    </lineage>
</organism>
<keyword evidence="3" id="KW-0687">Ribonucleoprotein</keyword>
<dbReference type="Proteomes" id="UP001150569">
    <property type="component" value="Unassembled WGS sequence"/>
</dbReference>
<comment type="similarity">
    <text evidence="1">Belongs to the universal ribosomal protein uL30 family.</text>
</comment>
<evidence type="ECO:0000256" key="4">
    <source>
        <dbReference type="SAM" id="Coils"/>
    </source>
</evidence>
<feature type="domain" description="Large ribosomal subunit protein uL30 N-terminal eukaryotes" evidence="6">
    <location>
        <begin position="12"/>
        <end position="82"/>
    </location>
</feature>
<dbReference type="CDD" id="cd01657">
    <property type="entry name" value="Ribosomal_L7_archeal_euk"/>
    <property type="match status" value="1"/>
</dbReference>
<dbReference type="GO" id="GO:0003735">
    <property type="term" value="F:structural constituent of ribosome"/>
    <property type="evidence" value="ECO:0007669"/>
    <property type="project" value="TreeGrafter"/>
</dbReference>
<evidence type="ECO:0000256" key="2">
    <source>
        <dbReference type="ARBA" id="ARBA00022980"/>
    </source>
</evidence>
<dbReference type="InterPro" id="IPR036919">
    <property type="entry name" value="Ribo_uL30_ferredoxin-like_sf"/>
</dbReference>
<dbReference type="GO" id="GO:0000463">
    <property type="term" value="P:maturation of LSU-rRNA from tricistronic rRNA transcript (SSU-rRNA, 5.8S rRNA, LSU-rRNA)"/>
    <property type="evidence" value="ECO:0007669"/>
    <property type="project" value="TreeGrafter"/>
</dbReference>
<evidence type="ECO:0000256" key="1">
    <source>
        <dbReference type="ARBA" id="ARBA00007594"/>
    </source>
</evidence>
<evidence type="ECO:0000259" key="5">
    <source>
        <dbReference type="Pfam" id="PF00327"/>
    </source>
</evidence>
<dbReference type="FunFam" id="3.30.1390.20:FF:000003">
    <property type="entry name" value="60S ribosomal protein L7"/>
    <property type="match status" value="1"/>
</dbReference>
<comment type="caution">
    <text evidence="7">The sequence shown here is derived from an EMBL/GenBank/DDBJ whole genome shotgun (WGS) entry which is preliminary data.</text>
</comment>
<dbReference type="Gene3D" id="3.30.1390.20">
    <property type="entry name" value="Ribosomal protein L30, ferredoxin-like fold domain"/>
    <property type="match status" value="1"/>
</dbReference>
<dbReference type="OrthoDB" id="28644at2759"/>
<evidence type="ECO:0000313" key="8">
    <source>
        <dbReference type="Proteomes" id="UP001150569"/>
    </source>
</evidence>
<protein>
    <submittedName>
        <fullName evidence="7">60S ribosomal protein L7</fullName>
    </submittedName>
</protein>
<dbReference type="InterPro" id="IPR005998">
    <property type="entry name" value="Ribosomal_uL30_euk"/>
</dbReference>
<dbReference type="PANTHER" id="PTHR11524:SF16">
    <property type="entry name" value="LARGE RIBOSOMAL SUBUNIT PROTEIN UL30"/>
    <property type="match status" value="1"/>
</dbReference>
<proteinExistence type="inferred from homology"/>
<dbReference type="InterPro" id="IPR018038">
    <property type="entry name" value="Ribosomal_uL30_CS"/>
</dbReference>
<feature type="coiled-coil region" evidence="4">
    <location>
        <begin position="24"/>
        <end position="71"/>
    </location>
</feature>
<dbReference type="EMBL" id="JANBPT010000037">
    <property type="protein sequence ID" value="KAJ1929372.1"/>
    <property type="molecule type" value="Genomic_DNA"/>
</dbReference>
<feature type="domain" description="Large ribosomal subunit protein uL30-like ferredoxin-like fold" evidence="5">
    <location>
        <begin position="87"/>
        <end position="137"/>
    </location>
</feature>
<reference evidence="7" key="1">
    <citation type="submission" date="2022-07" db="EMBL/GenBank/DDBJ databases">
        <title>Phylogenomic reconstructions and comparative analyses of Kickxellomycotina fungi.</title>
        <authorList>
            <person name="Reynolds N.K."/>
            <person name="Stajich J.E."/>
            <person name="Barry K."/>
            <person name="Grigoriev I.V."/>
            <person name="Crous P."/>
            <person name="Smith M.E."/>
        </authorList>
    </citation>
    <scope>NUCLEOTIDE SEQUENCE</scope>
    <source>
        <strain evidence="7">RSA 861</strain>
    </source>
</reference>
<dbReference type="GO" id="GO:0003723">
    <property type="term" value="F:RNA binding"/>
    <property type="evidence" value="ECO:0007669"/>
    <property type="project" value="InterPro"/>
</dbReference>
<dbReference type="NCBIfam" id="TIGR01310">
    <property type="entry name" value="uL30_euk"/>
    <property type="match status" value="1"/>
</dbReference>
<dbReference type="GO" id="GO:0022625">
    <property type="term" value="C:cytosolic large ribosomal subunit"/>
    <property type="evidence" value="ECO:0007669"/>
    <property type="project" value="TreeGrafter"/>
</dbReference>
<dbReference type="AlphaFoldDB" id="A0A9W8AF13"/>
<dbReference type="PANTHER" id="PTHR11524">
    <property type="entry name" value="60S RIBOSOMAL PROTEIN L7"/>
    <property type="match status" value="1"/>
</dbReference>
<dbReference type="InterPro" id="IPR016082">
    <property type="entry name" value="Ribosomal_uL30_ferredoxin-like"/>
</dbReference>
<dbReference type="InterPro" id="IPR039699">
    <property type="entry name" value="Ribosomal_uL30"/>
</dbReference>
<dbReference type="InterPro" id="IPR012988">
    <property type="entry name" value="Ribosomal_uL30_N_euk"/>
</dbReference>
<evidence type="ECO:0000313" key="7">
    <source>
        <dbReference type="EMBL" id="KAJ1929372.1"/>
    </source>
</evidence>
<evidence type="ECO:0000256" key="3">
    <source>
        <dbReference type="ARBA" id="ARBA00023274"/>
    </source>
</evidence>
<accession>A0A9W8AF13</accession>
<sequence>MSASNATKVFAPETVLKNRKVNAEQVAQRKAERAELTKKRAETSKVIFKRAEQYLQEAIQAERALVAARREARATGNFFVEAEPKVFFVVRIKGIMKMPPKPRKVLQLLRLLQINNGVFVRVNKASLAMLQLVLPYVTFGEANLKTVRELLYKRGFAKVNGQRIPLYDNSVIENSLGKLGLICVEDIIHEIFTCGPHFKEANAFLWPFKLSNPNGGFSGRKVRNFIEGGDTGYRGDFINALVRKMN</sequence>
<dbReference type="InterPro" id="IPR035808">
    <property type="entry name" value="Ribosomal_uL30_euk_arc"/>
</dbReference>
<dbReference type="SUPFAM" id="SSF55129">
    <property type="entry name" value="Ribosomal protein L30p/L7e"/>
    <property type="match status" value="1"/>
</dbReference>
<keyword evidence="2 7" id="KW-0689">Ribosomal protein</keyword>
<name>A0A9W8AF13_9FUNG</name>
<dbReference type="PROSITE" id="PS00634">
    <property type="entry name" value="RIBOSOMAL_L30"/>
    <property type="match status" value="1"/>
</dbReference>
<keyword evidence="8" id="KW-1185">Reference proteome</keyword>
<gene>
    <name evidence="7" type="primary">RPL7_1</name>
    <name evidence="7" type="ORF">IWQ60_001235</name>
</gene>
<dbReference type="Pfam" id="PF08079">
    <property type="entry name" value="Ribosomal_L30_N"/>
    <property type="match status" value="1"/>
</dbReference>